<reference evidence="7" key="1">
    <citation type="submission" date="2020-08" db="EMBL/GenBank/DDBJ databases">
        <title>Plant Genome Project.</title>
        <authorList>
            <person name="Zhang R.-G."/>
        </authorList>
    </citation>
    <scope>NUCLEOTIDE SEQUENCE</scope>
    <source>
        <strain evidence="7">WSP0</strain>
        <tissue evidence="7">Leaf</tissue>
    </source>
</reference>
<dbReference type="PANTHER" id="PTHR31719:SF179">
    <property type="entry name" value="OS08G0148400 PROTEIN"/>
    <property type="match status" value="1"/>
</dbReference>
<organism evidence="7 8">
    <name type="scientific">Rhododendron griersonianum</name>
    <dbReference type="NCBI Taxonomy" id="479676"/>
    <lineage>
        <taxon>Eukaryota</taxon>
        <taxon>Viridiplantae</taxon>
        <taxon>Streptophyta</taxon>
        <taxon>Embryophyta</taxon>
        <taxon>Tracheophyta</taxon>
        <taxon>Spermatophyta</taxon>
        <taxon>Magnoliopsida</taxon>
        <taxon>eudicotyledons</taxon>
        <taxon>Gunneridae</taxon>
        <taxon>Pentapetalae</taxon>
        <taxon>asterids</taxon>
        <taxon>Ericales</taxon>
        <taxon>Ericaceae</taxon>
        <taxon>Ericoideae</taxon>
        <taxon>Rhodoreae</taxon>
        <taxon>Rhododendron</taxon>
    </lineage>
</organism>
<keyword evidence="3" id="KW-0804">Transcription</keyword>
<evidence type="ECO:0000256" key="5">
    <source>
        <dbReference type="SAM" id="MobiDB-lite"/>
    </source>
</evidence>
<evidence type="ECO:0000256" key="3">
    <source>
        <dbReference type="ARBA" id="ARBA00023163"/>
    </source>
</evidence>
<evidence type="ECO:0000313" key="8">
    <source>
        <dbReference type="Proteomes" id="UP000823749"/>
    </source>
</evidence>
<feature type="domain" description="NAC" evidence="6">
    <location>
        <begin position="341"/>
        <end position="493"/>
    </location>
</feature>
<dbReference type="GO" id="GO:0006355">
    <property type="term" value="P:regulation of DNA-templated transcription"/>
    <property type="evidence" value="ECO:0007669"/>
    <property type="project" value="InterPro"/>
</dbReference>
<dbReference type="InterPro" id="IPR036093">
    <property type="entry name" value="NAC_dom_sf"/>
</dbReference>
<proteinExistence type="predicted"/>
<dbReference type="PROSITE" id="PS51005">
    <property type="entry name" value="NAC"/>
    <property type="match status" value="3"/>
</dbReference>
<feature type="domain" description="NAC" evidence="6">
    <location>
        <begin position="32"/>
        <end position="173"/>
    </location>
</feature>
<dbReference type="InterPro" id="IPR003441">
    <property type="entry name" value="NAC-dom"/>
</dbReference>
<accession>A0AAV6L6V8</accession>
<dbReference type="AlphaFoldDB" id="A0AAV6L6V8"/>
<dbReference type="Proteomes" id="UP000823749">
    <property type="component" value="Chromosome 2"/>
</dbReference>
<keyword evidence="8" id="KW-1185">Reference proteome</keyword>
<dbReference type="EMBL" id="JACTNZ010000002">
    <property type="protein sequence ID" value="KAG5560803.1"/>
    <property type="molecule type" value="Genomic_DNA"/>
</dbReference>
<keyword evidence="2" id="KW-0238">DNA-binding</keyword>
<evidence type="ECO:0000259" key="6">
    <source>
        <dbReference type="PROSITE" id="PS51005"/>
    </source>
</evidence>
<sequence length="515" mass="59240">MNHPYGSSFPKITLGDITTPKDIYNNMGNPNVPIGYRFSPSVEQSLKVYLKRKILNQELPVDVIPNVDVYSCGNPRQIPFGEFTHGPDNEWQFFTNKRNENPIQTTSGRWEEIGDEEIQDGDDGSIGFMRELVFKYSHLEDKEKEKEWYIHEYRATPENFTADELVGDNVQEKVHAMENPGLPIGYVFSPSEEDSMEYLKGKILNQVLPSDVIPTADVYSYADPRQIPLSEFKHGPNNEWHFFSTKREGNLIKTTNEHWEENGEEDEIEDGEGGSIGFVRILDFHYSNPKDAEKGEEWYIQEYRASPAYFTADELVDDNVKEKLTTCCSNWQVHTMAKPSLPIGYKFSPSEEASMVYLKRKILNLELPSDVIPTVDVYSCADPRQIPLSEFKHGPKNEWHFFSNKREENLIKTTNGHWEENGEDEIKDGDGGSIGFMRILDFYYSNPKDTEKGEEWYIQEYRVSPAYFTADELVDDNVKEKISNFVLCKIVCEEPIPTPKPPTNSSSDDMADDEE</sequence>
<dbReference type="PANTHER" id="PTHR31719">
    <property type="entry name" value="NAC TRANSCRIPTION FACTOR 56"/>
    <property type="match status" value="1"/>
</dbReference>
<dbReference type="GO" id="GO:0003677">
    <property type="term" value="F:DNA binding"/>
    <property type="evidence" value="ECO:0007669"/>
    <property type="project" value="UniProtKB-KW"/>
</dbReference>
<comment type="caution">
    <text evidence="7">The sequence shown here is derived from an EMBL/GenBank/DDBJ whole genome shotgun (WGS) entry which is preliminary data.</text>
</comment>
<evidence type="ECO:0000256" key="2">
    <source>
        <dbReference type="ARBA" id="ARBA00023125"/>
    </source>
</evidence>
<dbReference type="Gene3D" id="2.170.150.80">
    <property type="entry name" value="NAC domain"/>
    <property type="match status" value="3"/>
</dbReference>
<gene>
    <name evidence="7" type="ORF">RHGRI_003976</name>
</gene>
<evidence type="ECO:0000256" key="1">
    <source>
        <dbReference type="ARBA" id="ARBA00023015"/>
    </source>
</evidence>
<name>A0AAV6L6V8_9ERIC</name>
<protein>
    <recommendedName>
        <fullName evidence="6">NAC domain-containing protein</fullName>
    </recommendedName>
</protein>
<evidence type="ECO:0000256" key="4">
    <source>
        <dbReference type="ARBA" id="ARBA00023242"/>
    </source>
</evidence>
<keyword evidence="4" id="KW-0539">Nucleus</keyword>
<feature type="region of interest" description="Disordered" evidence="5">
    <location>
        <begin position="496"/>
        <end position="515"/>
    </location>
</feature>
<evidence type="ECO:0000313" key="7">
    <source>
        <dbReference type="EMBL" id="KAG5560803.1"/>
    </source>
</evidence>
<dbReference type="SUPFAM" id="SSF101941">
    <property type="entry name" value="NAC domain"/>
    <property type="match status" value="3"/>
</dbReference>
<keyword evidence="1" id="KW-0805">Transcription regulation</keyword>
<feature type="domain" description="NAC" evidence="6">
    <location>
        <begin position="182"/>
        <end position="323"/>
    </location>
</feature>
<dbReference type="Pfam" id="PF02365">
    <property type="entry name" value="NAM"/>
    <property type="match status" value="3"/>
</dbReference>